<evidence type="ECO:0000256" key="2">
    <source>
        <dbReference type="ARBA" id="ARBA00023125"/>
    </source>
</evidence>
<evidence type="ECO:0000256" key="1">
    <source>
        <dbReference type="ARBA" id="ARBA00022908"/>
    </source>
</evidence>
<dbReference type="GO" id="GO:0003677">
    <property type="term" value="F:DNA binding"/>
    <property type="evidence" value="ECO:0007669"/>
    <property type="project" value="UniProtKB-UniRule"/>
</dbReference>
<dbReference type="Pfam" id="PF17293">
    <property type="entry name" value="Arm-DNA-bind_5"/>
    <property type="match status" value="1"/>
</dbReference>
<dbReference type="AlphaFoldDB" id="A0A4R4K747"/>
<dbReference type="GO" id="GO:0015074">
    <property type="term" value="P:DNA integration"/>
    <property type="evidence" value="ECO:0007669"/>
    <property type="project" value="UniProtKB-KW"/>
</dbReference>
<dbReference type="InterPro" id="IPR010998">
    <property type="entry name" value="Integrase_recombinase_N"/>
</dbReference>
<accession>A0A4R4K747</accession>
<sequence length="392" mass="45463">MEILFRLRTSKRDKSMGAIYCRVTVNGVRAPEKSLAIRIQKKDWDSKRQRVTPNNESSQISNARLTQVKQDFDAAYLELRRDEESITARKLVSLVFGAKSLQNLSELFERYIQEKKTIQVVSENSEKADRKYKNNIMRFFKEIGQSDPLVEDISDEVFLRFLRWLKNQYSTNYAVKNAQLLKTLVKYADAKGVIEKNPLEKIPLKKDTTYDTTHLTQEQVAKLIQFDFSNLPLRENTKELLETERDAFVFCCYTGQHHTDYTNKEFTIEERNGRLWLTGYRVKSVGGKKDKRYSMPLHPIAVAILQKYGGLEGLPTRNNAKRNLVIKTIGAYVGLNVYLSTKIARKTFANYCLNVLRMRYETVATLLGHTSTEFVKHYAEITDESVDAEMQF</sequence>
<dbReference type="Pfam" id="PF13102">
    <property type="entry name" value="Phage_int_SAM_5"/>
    <property type="match status" value="1"/>
</dbReference>
<dbReference type="InterPro" id="IPR011010">
    <property type="entry name" value="DNA_brk_join_enz"/>
</dbReference>
<keyword evidence="7" id="KW-1185">Reference proteome</keyword>
<dbReference type="CDD" id="cd01185">
    <property type="entry name" value="INTN1_C_like"/>
    <property type="match status" value="1"/>
</dbReference>
<dbReference type="Gene3D" id="1.10.443.10">
    <property type="entry name" value="Intergrase catalytic core"/>
    <property type="match status" value="1"/>
</dbReference>
<keyword evidence="2 4" id="KW-0238">DNA-binding</keyword>
<dbReference type="InterPro" id="IPR025269">
    <property type="entry name" value="SAM-like_dom"/>
</dbReference>
<dbReference type="PROSITE" id="PS51900">
    <property type="entry name" value="CB"/>
    <property type="match status" value="1"/>
</dbReference>
<dbReference type="GO" id="GO:0006310">
    <property type="term" value="P:DNA recombination"/>
    <property type="evidence" value="ECO:0007669"/>
    <property type="project" value="UniProtKB-KW"/>
</dbReference>
<dbReference type="EMBL" id="SMJU01000010">
    <property type="protein sequence ID" value="TDB63318.1"/>
    <property type="molecule type" value="Genomic_DNA"/>
</dbReference>
<evidence type="ECO:0000259" key="5">
    <source>
        <dbReference type="PROSITE" id="PS51900"/>
    </source>
</evidence>
<dbReference type="InterPro" id="IPR044068">
    <property type="entry name" value="CB"/>
</dbReference>
<name>A0A4R4K747_9BACT</name>
<dbReference type="Proteomes" id="UP000295706">
    <property type="component" value="Unassembled WGS sequence"/>
</dbReference>
<evidence type="ECO:0000256" key="3">
    <source>
        <dbReference type="ARBA" id="ARBA00023172"/>
    </source>
</evidence>
<protein>
    <submittedName>
        <fullName evidence="6">Site-specific integrase</fullName>
    </submittedName>
</protein>
<dbReference type="RefSeq" id="WP_132119567.1">
    <property type="nucleotide sequence ID" value="NZ_SMJU01000010.1"/>
</dbReference>
<dbReference type="SUPFAM" id="SSF56349">
    <property type="entry name" value="DNA breaking-rejoining enzymes"/>
    <property type="match status" value="1"/>
</dbReference>
<dbReference type="Gene3D" id="1.10.150.130">
    <property type="match status" value="1"/>
</dbReference>
<dbReference type="InterPro" id="IPR050090">
    <property type="entry name" value="Tyrosine_recombinase_XerCD"/>
</dbReference>
<organism evidence="6 7">
    <name type="scientific">Arundinibacter roseus</name>
    <dbReference type="NCBI Taxonomy" id="2070510"/>
    <lineage>
        <taxon>Bacteria</taxon>
        <taxon>Pseudomonadati</taxon>
        <taxon>Bacteroidota</taxon>
        <taxon>Cytophagia</taxon>
        <taxon>Cytophagales</taxon>
        <taxon>Spirosomataceae</taxon>
        <taxon>Arundinibacter</taxon>
    </lineage>
</organism>
<dbReference type="PANTHER" id="PTHR30349:SF64">
    <property type="entry name" value="PROPHAGE INTEGRASE INTD-RELATED"/>
    <property type="match status" value="1"/>
</dbReference>
<evidence type="ECO:0000256" key="4">
    <source>
        <dbReference type="PROSITE-ProRule" id="PRU01248"/>
    </source>
</evidence>
<dbReference type="PANTHER" id="PTHR30349">
    <property type="entry name" value="PHAGE INTEGRASE-RELATED"/>
    <property type="match status" value="1"/>
</dbReference>
<feature type="domain" description="Core-binding (CB)" evidence="5">
    <location>
        <begin position="102"/>
        <end position="189"/>
    </location>
</feature>
<keyword evidence="1" id="KW-0229">DNA integration</keyword>
<comment type="caution">
    <text evidence="6">The sequence shown here is derived from an EMBL/GenBank/DDBJ whole genome shotgun (WGS) entry which is preliminary data.</text>
</comment>
<keyword evidence="3" id="KW-0233">DNA recombination</keyword>
<reference evidence="6 7" key="1">
    <citation type="submission" date="2019-02" db="EMBL/GenBank/DDBJ databases">
        <title>Arundinibacter roseus gen. nov., sp. nov., a new member of the family Cytophagaceae.</title>
        <authorList>
            <person name="Szuroczki S."/>
            <person name="Khayer B."/>
            <person name="Sproer C."/>
            <person name="Toumi M."/>
            <person name="Szabo A."/>
            <person name="Felfoldi T."/>
            <person name="Schumann P."/>
            <person name="Toth E."/>
        </authorList>
    </citation>
    <scope>NUCLEOTIDE SEQUENCE [LARGE SCALE GENOMIC DNA]</scope>
    <source>
        <strain evidence="6 7">DMA-k-7a</strain>
    </source>
</reference>
<evidence type="ECO:0000313" key="6">
    <source>
        <dbReference type="EMBL" id="TDB63318.1"/>
    </source>
</evidence>
<dbReference type="InterPro" id="IPR035386">
    <property type="entry name" value="Arm-DNA-bind_5"/>
</dbReference>
<proteinExistence type="predicted"/>
<dbReference type="InterPro" id="IPR013762">
    <property type="entry name" value="Integrase-like_cat_sf"/>
</dbReference>
<dbReference type="OrthoDB" id="937349at2"/>
<gene>
    <name evidence="6" type="ORF">EZE20_16220</name>
</gene>
<evidence type="ECO:0000313" key="7">
    <source>
        <dbReference type="Proteomes" id="UP000295706"/>
    </source>
</evidence>